<dbReference type="GeneID" id="69059525"/>
<evidence type="ECO:0000313" key="1">
    <source>
        <dbReference type="EMBL" id="QHB53259.1"/>
    </source>
</evidence>
<proteinExistence type="predicted"/>
<dbReference type="InterPro" id="IPR036188">
    <property type="entry name" value="FAD/NAD-bd_sf"/>
</dbReference>
<sequence>MCYVYKYRQRFAPLAETVLRRIGIEINPRITTMYRRAGMYLQEFDHCDVNCDC</sequence>
<gene>
    <name evidence="1" type="ORF">GQR93_14205</name>
</gene>
<organism evidence="1 2">
    <name type="scientific">Lentilactobacillus hilgardii</name>
    <name type="common">Lactobacillus hilgardii</name>
    <dbReference type="NCBI Taxonomy" id="1588"/>
    <lineage>
        <taxon>Bacteria</taxon>
        <taxon>Bacillati</taxon>
        <taxon>Bacillota</taxon>
        <taxon>Bacilli</taxon>
        <taxon>Lactobacillales</taxon>
        <taxon>Lactobacillaceae</taxon>
        <taxon>Lentilactobacillus</taxon>
    </lineage>
</organism>
<evidence type="ECO:0000313" key="2">
    <source>
        <dbReference type="Proteomes" id="UP000465035"/>
    </source>
</evidence>
<dbReference type="Proteomes" id="UP000465035">
    <property type="component" value="Chromosome"/>
</dbReference>
<dbReference type="SMR" id="A0A6P1E9I3"/>
<dbReference type="RefSeq" id="WP_003550837.1">
    <property type="nucleotide sequence ID" value="NZ_CABKOL010000106.1"/>
</dbReference>
<dbReference type="Gene3D" id="3.50.50.60">
    <property type="entry name" value="FAD/NAD(P)-binding domain"/>
    <property type="match status" value="1"/>
</dbReference>
<accession>A0A6P1E9I3</accession>
<protein>
    <submittedName>
        <fullName evidence="1">Uncharacterized protein</fullName>
    </submittedName>
</protein>
<dbReference type="AlphaFoldDB" id="A0A6P1E9I3"/>
<name>A0A6P1E9I3_LENHI</name>
<reference evidence="1 2" key="1">
    <citation type="submission" date="2019-12" db="EMBL/GenBank/DDBJ databases">
        <title>Lactobacillus hilgardii FLUB.</title>
        <authorList>
            <person name="Gustaw K."/>
        </authorList>
    </citation>
    <scope>NUCLEOTIDE SEQUENCE [LARGE SCALE GENOMIC DNA]</scope>
    <source>
        <strain evidence="1 2">FLUB</strain>
    </source>
</reference>
<dbReference type="EMBL" id="CP047121">
    <property type="protein sequence ID" value="QHB53259.1"/>
    <property type="molecule type" value="Genomic_DNA"/>
</dbReference>